<dbReference type="AlphaFoldDB" id="A0A0A9AKL0"/>
<reference evidence="2" key="1">
    <citation type="submission" date="2014-09" db="EMBL/GenBank/DDBJ databases">
        <authorList>
            <person name="Magalhaes I.L.F."/>
            <person name="Oliveira U."/>
            <person name="Santos F.R."/>
            <person name="Vidigal T.H.D.A."/>
            <person name="Brescovit A.D."/>
            <person name="Santos A.J."/>
        </authorList>
    </citation>
    <scope>NUCLEOTIDE SEQUENCE</scope>
    <source>
        <tissue evidence="2">Shoot tissue taken approximately 20 cm above the soil surface</tissue>
    </source>
</reference>
<keyword evidence="1" id="KW-0472">Membrane</keyword>
<evidence type="ECO:0000313" key="2">
    <source>
        <dbReference type="EMBL" id="JAD52234.1"/>
    </source>
</evidence>
<protein>
    <submittedName>
        <fullName evidence="2">Uncharacterized protein</fullName>
    </submittedName>
</protein>
<proteinExistence type="predicted"/>
<accession>A0A0A9AKL0</accession>
<keyword evidence="1" id="KW-1133">Transmembrane helix</keyword>
<evidence type="ECO:0000256" key="1">
    <source>
        <dbReference type="SAM" id="Phobius"/>
    </source>
</evidence>
<keyword evidence="1" id="KW-0812">Transmembrane</keyword>
<reference evidence="2" key="2">
    <citation type="journal article" date="2015" name="Data Brief">
        <title>Shoot transcriptome of the giant reed, Arundo donax.</title>
        <authorList>
            <person name="Barrero R.A."/>
            <person name="Guerrero F.D."/>
            <person name="Moolhuijzen P."/>
            <person name="Goolsby J.A."/>
            <person name="Tidwell J."/>
            <person name="Bellgard S.E."/>
            <person name="Bellgard M.I."/>
        </authorList>
    </citation>
    <scope>NUCLEOTIDE SEQUENCE</scope>
    <source>
        <tissue evidence="2">Shoot tissue taken approximately 20 cm above the soil surface</tissue>
    </source>
</reference>
<feature type="transmembrane region" description="Helical" evidence="1">
    <location>
        <begin position="12"/>
        <end position="30"/>
    </location>
</feature>
<name>A0A0A9AKL0_ARUDO</name>
<organism evidence="2">
    <name type="scientific">Arundo donax</name>
    <name type="common">Giant reed</name>
    <name type="synonym">Donax arundinaceus</name>
    <dbReference type="NCBI Taxonomy" id="35708"/>
    <lineage>
        <taxon>Eukaryota</taxon>
        <taxon>Viridiplantae</taxon>
        <taxon>Streptophyta</taxon>
        <taxon>Embryophyta</taxon>
        <taxon>Tracheophyta</taxon>
        <taxon>Spermatophyta</taxon>
        <taxon>Magnoliopsida</taxon>
        <taxon>Liliopsida</taxon>
        <taxon>Poales</taxon>
        <taxon>Poaceae</taxon>
        <taxon>PACMAD clade</taxon>
        <taxon>Arundinoideae</taxon>
        <taxon>Arundineae</taxon>
        <taxon>Arundo</taxon>
    </lineage>
</organism>
<dbReference type="EMBL" id="GBRH01245661">
    <property type="protein sequence ID" value="JAD52234.1"/>
    <property type="molecule type" value="Transcribed_RNA"/>
</dbReference>
<sequence length="36" mass="4292">MFLIIATLSIDIPLIVVFWVYFCDTTYSWTPLFMCK</sequence>